<proteinExistence type="predicted"/>
<protein>
    <submittedName>
        <fullName evidence="3">Uncharacterized protein</fullName>
    </submittedName>
</protein>
<reference evidence="3 4" key="1">
    <citation type="submission" date="2016-10" db="EMBL/GenBank/DDBJ databases">
        <authorList>
            <person name="de Groot N.N."/>
        </authorList>
    </citation>
    <scope>NUCLEOTIDE SEQUENCE [LARGE SCALE GENOMIC DNA]</scope>
    <source>
        <strain evidence="3 4">DSM 22024</strain>
    </source>
</reference>
<organism evidence="3 4">
    <name type="scientific">Actinopolymorpha singaporensis</name>
    <dbReference type="NCBI Taxonomy" id="117157"/>
    <lineage>
        <taxon>Bacteria</taxon>
        <taxon>Bacillati</taxon>
        <taxon>Actinomycetota</taxon>
        <taxon>Actinomycetes</taxon>
        <taxon>Propionibacteriales</taxon>
        <taxon>Actinopolymorphaceae</taxon>
        <taxon>Actinopolymorpha</taxon>
    </lineage>
</organism>
<name>A0A1H1NYF6_9ACTN</name>
<accession>A0A1H1NYF6</accession>
<evidence type="ECO:0000256" key="2">
    <source>
        <dbReference type="SAM" id="Phobius"/>
    </source>
</evidence>
<keyword evidence="4" id="KW-1185">Reference proteome</keyword>
<keyword evidence="2" id="KW-0812">Transmembrane</keyword>
<keyword evidence="2" id="KW-0472">Membrane</keyword>
<evidence type="ECO:0000313" key="4">
    <source>
        <dbReference type="Proteomes" id="UP000198983"/>
    </source>
</evidence>
<gene>
    <name evidence="3" type="ORF">SAMN04489717_1419</name>
</gene>
<dbReference type="EMBL" id="LT629732">
    <property type="protein sequence ID" value="SDS03987.1"/>
    <property type="molecule type" value="Genomic_DNA"/>
</dbReference>
<evidence type="ECO:0000256" key="1">
    <source>
        <dbReference type="SAM" id="MobiDB-lite"/>
    </source>
</evidence>
<evidence type="ECO:0000313" key="3">
    <source>
        <dbReference type="EMBL" id="SDS03987.1"/>
    </source>
</evidence>
<dbReference type="RefSeq" id="WP_092651721.1">
    <property type="nucleotide sequence ID" value="NZ_LT629732.1"/>
</dbReference>
<keyword evidence="2" id="KW-1133">Transmembrane helix</keyword>
<feature type="region of interest" description="Disordered" evidence="1">
    <location>
        <begin position="154"/>
        <end position="181"/>
    </location>
</feature>
<dbReference type="AlphaFoldDB" id="A0A1H1NYF6"/>
<feature type="transmembrane region" description="Helical" evidence="2">
    <location>
        <begin position="124"/>
        <end position="147"/>
    </location>
</feature>
<dbReference type="STRING" id="117157.SAMN04489717_1419"/>
<dbReference type="OrthoDB" id="5197369at2"/>
<sequence length="181" mass="18789">MLKALVLIALLVLAVGGPATCLLAASVLTTRVVRLVRRRVEHSRTGYRVGDRPALATVSSLGWLAALVSVGTVEAYAYGVLRYSPGLFPDKTCYFTMGARAFPDSSGLLPLSTVCRGQEIVPVWFNPLMAALAVASAALLVAAPLAYARRRRVTGTTDPTDAGGTPGGAGAAISSSSERAE</sequence>
<dbReference type="Proteomes" id="UP000198983">
    <property type="component" value="Chromosome I"/>
</dbReference>
<feature type="compositionally biased region" description="Low complexity" evidence="1">
    <location>
        <begin position="154"/>
        <end position="163"/>
    </location>
</feature>